<reference evidence="2" key="1">
    <citation type="journal article" date="2019" name="Int. J. Syst. Evol. Microbiol.">
        <title>The Global Catalogue of Microorganisms (GCM) 10K type strain sequencing project: providing services to taxonomists for standard genome sequencing and annotation.</title>
        <authorList>
            <consortium name="The Broad Institute Genomics Platform"/>
            <consortium name="The Broad Institute Genome Sequencing Center for Infectious Disease"/>
            <person name="Wu L."/>
            <person name="Ma J."/>
        </authorList>
    </citation>
    <scope>NUCLEOTIDE SEQUENCE [LARGE SCALE GENOMIC DNA]</scope>
    <source>
        <strain evidence="2">JCM 17919</strain>
    </source>
</reference>
<comment type="caution">
    <text evidence="1">The sequence shown here is derived from an EMBL/GenBank/DDBJ whole genome shotgun (WGS) entry which is preliminary data.</text>
</comment>
<gene>
    <name evidence="1" type="ORF">GCM10023184_47260</name>
</gene>
<protein>
    <recommendedName>
        <fullName evidence="3">SRPBCC family protein</fullName>
    </recommendedName>
</protein>
<keyword evidence="2" id="KW-1185">Reference proteome</keyword>
<proteinExistence type="predicted"/>
<organism evidence="1 2">
    <name type="scientific">Flaviaesturariibacter amylovorans</name>
    <dbReference type="NCBI Taxonomy" id="1084520"/>
    <lineage>
        <taxon>Bacteria</taxon>
        <taxon>Pseudomonadati</taxon>
        <taxon>Bacteroidota</taxon>
        <taxon>Chitinophagia</taxon>
        <taxon>Chitinophagales</taxon>
        <taxon>Chitinophagaceae</taxon>
        <taxon>Flaviaestuariibacter</taxon>
    </lineage>
</organism>
<dbReference type="RefSeq" id="WP_345258544.1">
    <property type="nucleotide sequence ID" value="NZ_BAABGY010000026.1"/>
</dbReference>
<sequence length="156" mass="17716">MTISTTQTYPAPAAALWPLLFGSRMDRRHPCRLLCGLPKPVECRLAEAEGGVGKTRECVSDKGVIRQEITAWVPNELLAFELKETNLYFGPCVNSIRERFELKALPGGGTSITRTTDFRIRRPFRLLLALPMAIGLKNIHWYVFRNWKQLSEEARA</sequence>
<dbReference type="SUPFAM" id="SSF55961">
    <property type="entry name" value="Bet v1-like"/>
    <property type="match status" value="1"/>
</dbReference>
<evidence type="ECO:0008006" key="3">
    <source>
        <dbReference type="Google" id="ProtNLM"/>
    </source>
</evidence>
<evidence type="ECO:0000313" key="1">
    <source>
        <dbReference type="EMBL" id="GAA4345374.1"/>
    </source>
</evidence>
<dbReference type="Gene3D" id="3.30.530.20">
    <property type="match status" value="1"/>
</dbReference>
<evidence type="ECO:0000313" key="2">
    <source>
        <dbReference type="Proteomes" id="UP001501725"/>
    </source>
</evidence>
<dbReference type="Proteomes" id="UP001501725">
    <property type="component" value="Unassembled WGS sequence"/>
</dbReference>
<dbReference type="InterPro" id="IPR023393">
    <property type="entry name" value="START-like_dom_sf"/>
</dbReference>
<dbReference type="EMBL" id="BAABGY010000026">
    <property type="protein sequence ID" value="GAA4345374.1"/>
    <property type="molecule type" value="Genomic_DNA"/>
</dbReference>
<name>A0ABP8HVJ0_9BACT</name>
<accession>A0ABP8HVJ0</accession>